<feature type="transmembrane region" description="Helical" evidence="1">
    <location>
        <begin position="357"/>
        <end position="382"/>
    </location>
</feature>
<feature type="transmembrane region" description="Helical" evidence="1">
    <location>
        <begin position="177"/>
        <end position="197"/>
    </location>
</feature>
<feature type="transmembrane region" description="Helical" evidence="1">
    <location>
        <begin position="430"/>
        <end position="447"/>
    </location>
</feature>
<evidence type="ECO:0000313" key="2">
    <source>
        <dbReference type="EMBL" id="MDS0284549.1"/>
    </source>
</evidence>
<dbReference type="EMBL" id="JAMQOS010000009">
    <property type="protein sequence ID" value="MDS0284549.1"/>
    <property type="molecule type" value="Genomic_DNA"/>
</dbReference>
<evidence type="ECO:0000256" key="1">
    <source>
        <dbReference type="SAM" id="Phobius"/>
    </source>
</evidence>
<feature type="transmembrane region" description="Helical" evidence="1">
    <location>
        <begin position="12"/>
        <end position="31"/>
    </location>
</feature>
<feature type="transmembrane region" description="Helical" evidence="1">
    <location>
        <begin position="204"/>
        <end position="223"/>
    </location>
</feature>
<sequence length="659" mass="71075">MVSLSTLRRSVYLPVAVCLLAAAGLLTVGVLELVARPTLLRAGFTVLGALVALVLFVGSREGPPSDTRAVPPGNAAKAVVALSAAAVLVTAALGSRLLPFAIVLPLGFVLVALQLRDDPSVPSVLTQLCALFLAPRLGKYLTTGFYYGGTDTFAHVAAVDTLVAARYTPAIPHGYDLYPVFHFLVGTVTYFTGMAAYDALVLSGIALFTLLVPLAYLFGTAVFGDSRMGLLTALAATVLEFFAYHAVYFYPQALAILLILVAMYTNRRLVDARAEGAYRHHSTFALLLVATMVVTHHLTYLLFAALVAAAVPVFLVRSRLFRDGALRRTLSYRYLFPGFVGGLFLLAYWAYSPSLILVGIVELTLGLLFDVVAVPTAQLFTYGATLPVDTLARAVAWLLTPTGLYAVGLGAVLLLAAYELLGEYATYRRGFTLTVTGLGLAALLLPLPIPIPQIERLTFVVSLLAVLPLAVGLRRALAVESRYAVASLLVLAMLGGATAFTVLAADDMSRVYIDERREQVSMSDTEYRSVTTASAFLRERGNGTVATDRVTNRAFETTRFNATRPLRARPTGLRTGATYIVTRERWTDYVVALGRGLRTGDLNTFAVGQRRFEAAEAMQTKVYTTDSVRIYRSDDGFRRLYGEPGSARNSTALSRNATE</sequence>
<keyword evidence="1" id="KW-1133">Transmembrane helix</keyword>
<reference evidence="2 3" key="1">
    <citation type="submission" date="2022-06" db="EMBL/GenBank/DDBJ databases">
        <title>Halomicroarcula sp. a new haloarchaeum isolate from saline soil.</title>
        <authorList>
            <person name="Strakova D."/>
            <person name="Galisteo C."/>
            <person name="Sanchez-Porro C."/>
            <person name="Ventosa A."/>
        </authorList>
    </citation>
    <scope>NUCLEOTIDE SEQUENCE [LARGE SCALE GENOMIC DNA]</scope>
    <source>
        <strain evidence="2 3">S3CR25-11</strain>
    </source>
</reference>
<feature type="transmembrane region" description="Helical" evidence="1">
    <location>
        <begin position="459"/>
        <end position="477"/>
    </location>
</feature>
<proteinExistence type="predicted"/>
<keyword evidence="1" id="KW-0472">Membrane</keyword>
<feature type="transmembrane region" description="Helical" evidence="1">
    <location>
        <begin position="300"/>
        <end position="320"/>
    </location>
</feature>
<feature type="transmembrane region" description="Helical" evidence="1">
    <location>
        <begin position="394"/>
        <end position="418"/>
    </location>
</feature>
<keyword evidence="1" id="KW-0812">Transmembrane</keyword>
<accession>A0ABU2FUV7</accession>
<feature type="transmembrane region" description="Helical" evidence="1">
    <location>
        <begin position="69"/>
        <end position="90"/>
    </location>
</feature>
<dbReference type="Proteomes" id="UP001268864">
    <property type="component" value="Unassembled WGS sequence"/>
</dbReference>
<evidence type="ECO:0000313" key="3">
    <source>
        <dbReference type="Proteomes" id="UP001268864"/>
    </source>
</evidence>
<feature type="transmembrane region" description="Helical" evidence="1">
    <location>
        <begin position="38"/>
        <end position="57"/>
    </location>
</feature>
<feature type="transmembrane region" description="Helical" evidence="1">
    <location>
        <begin position="243"/>
        <end position="265"/>
    </location>
</feature>
<dbReference type="RefSeq" id="WP_310902214.1">
    <property type="nucleotide sequence ID" value="NZ_JAMQOS010000009.1"/>
</dbReference>
<protein>
    <recommendedName>
        <fullName evidence="4">DUF2206 domain-containing protein</fullName>
    </recommendedName>
</protein>
<feature type="transmembrane region" description="Helical" evidence="1">
    <location>
        <begin position="332"/>
        <end position="351"/>
    </location>
</feature>
<comment type="caution">
    <text evidence="2">The sequence shown here is derived from an EMBL/GenBank/DDBJ whole genome shotgun (WGS) entry which is preliminary data.</text>
</comment>
<keyword evidence="3" id="KW-1185">Reference proteome</keyword>
<organism evidence="2 3">
    <name type="scientific">Haloarcula onubensis</name>
    <dbReference type="NCBI Taxonomy" id="2950539"/>
    <lineage>
        <taxon>Archaea</taxon>
        <taxon>Methanobacteriati</taxon>
        <taxon>Methanobacteriota</taxon>
        <taxon>Stenosarchaea group</taxon>
        <taxon>Halobacteria</taxon>
        <taxon>Halobacteriales</taxon>
        <taxon>Haloarculaceae</taxon>
        <taxon>Haloarcula</taxon>
    </lineage>
</organism>
<gene>
    <name evidence="2" type="ORF">NDI86_20845</name>
</gene>
<feature type="transmembrane region" description="Helical" evidence="1">
    <location>
        <begin position="483"/>
        <end position="505"/>
    </location>
</feature>
<name>A0ABU2FUV7_9EURY</name>
<evidence type="ECO:0008006" key="4">
    <source>
        <dbReference type="Google" id="ProtNLM"/>
    </source>
</evidence>